<keyword evidence="3" id="KW-1185">Reference proteome</keyword>
<feature type="region of interest" description="Disordered" evidence="1">
    <location>
        <begin position="1"/>
        <end position="71"/>
    </location>
</feature>
<evidence type="ECO:0000256" key="1">
    <source>
        <dbReference type="SAM" id="MobiDB-lite"/>
    </source>
</evidence>
<reference evidence="2" key="1">
    <citation type="submission" date="2023-10" db="EMBL/GenBank/DDBJ databases">
        <authorList>
            <person name="Chen Y."/>
            <person name="Shah S."/>
            <person name="Dougan E. K."/>
            <person name="Thang M."/>
            <person name="Chan C."/>
        </authorList>
    </citation>
    <scope>NUCLEOTIDE SEQUENCE [LARGE SCALE GENOMIC DNA]</scope>
</reference>
<accession>A0ABN9UBQ2</accession>
<protein>
    <submittedName>
        <fullName evidence="2">Uncharacterized protein</fullName>
    </submittedName>
</protein>
<organism evidence="2 3">
    <name type="scientific">Prorocentrum cordatum</name>
    <dbReference type="NCBI Taxonomy" id="2364126"/>
    <lineage>
        <taxon>Eukaryota</taxon>
        <taxon>Sar</taxon>
        <taxon>Alveolata</taxon>
        <taxon>Dinophyceae</taxon>
        <taxon>Prorocentrales</taxon>
        <taxon>Prorocentraceae</taxon>
        <taxon>Prorocentrum</taxon>
    </lineage>
</organism>
<dbReference type="Proteomes" id="UP001189429">
    <property type="component" value="Unassembled WGS sequence"/>
</dbReference>
<feature type="compositionally biased region" description="Basic residues" evidence="1">
    <location>
        <begin position="21"/>
        <end position="32"/>
    </location>
</feature>
<comment type="caution">
    <text evidence="2">The sequence shown here is derived from an EMBL/GenBank/DDBJ whole genome shotgun (WGS) entry which is preliminary data.</text>
</comment>
<sequence>MGSWRVRTSTPQRGGQAGRRGCGRARAARGRVPKTSDAAPRRHFGSRSPRLPNQQTYPSLPSAARGRAEQAMGQAMGQACTACSAAIPNGFSGKSEETTTEPEETELDKVKRELAERVLLSAQDASMQAARRAAEREGPLDPEYIYDEAFKAAEAAIEGVMTDETLALGEKAVSLTATSAGSKTVNMLASQAAVNSATAVLNQVAASGASDVVVTTATQAALGGVVGTVTLTSIGPAGFASAIGSIAGKHVADYSGGDEELGSLVGSVGAGALAGAFAGSAFGPPGTLAGFTAGATLGTAQYYTARLIQKAVERTWDCVEEKVKAAREEREKAKAAAAPESA</sequence>
<name>A0ABN9UBQ2_9DINO</name>
<evidence type="ECO:0000313" key="2">
    <source>
        <dbReference type="EMBL" id="CAK0856174.1"/>
    </source>
</evidence>
<proteinExistence type="predicted"/>
<feature type="compositionally biased region" description="Polar residues" evidence="1">
    <location>
        <begin position="1"/>
        <end position="11"/>
    </location>
</feature>
<evidence type="ECO:0000313" key="3">
    <source>
        <dbReference type="Proteomes" id="UP001189429"/>
    </source>
</evidence>
<dbReference type="EMBL" id="CAUYUJ010015612">
    <property type="protein sequence ID" value="CAK0856174.1"/>
    <property type="molecule type" value="Genomic_DNA"/>
</dbReference>
<gene>
    <name evidence="2" type="ORF">PCOR1329_LOCUS46630</name>
</gene>